<keyword evidence="2" id="KW-1185">Reference proteome</keyword>
<comment type="caution">
    <text evidence="1">The sequence shown here is derived from an EMBL/GenBank/DDBJ whole genome shotgun (WGS) entry which is preliminary data.</text>
</comment>
<dbReference type="Proteomes" id="UP001060085">
    <property type="component" value="Linkage Group LG07"/>
</dbReference>
<accession>A0ACB9ZZ91</accession>
<gene>
    <name evidence="1" type="ORF">M9H77_29650</name>
</gene>
<evidence type="ECO:0000313" key="2">
    <source>
        <dbReference type="Proteomes" id="UP001060085"/>
    </source>
</evidence>
<protein>
    <submittedName>
        <fullName evidence="1">Uncharacterized protein</fullName>
    </submittedName>
</protein>
<reference evidence="2" key="1">
    <citation type="journal article" date="2023" name="Nat. Plants">
        <title>Single-cell RNA sequencing provides a high-resolution roadmap for understanding the multicellular compartmentation of specialized metabolism.</title>
        <authorList>
            <person name="Sun S."/>
            <person name="Shen X."/>
            <person name="Li Y."/>
            <person name="Li Y."/>
            <person name="Wang S."/>
            <person name="Li R."/>
            <person name="Zhang H."/>
            <person name="Shen G."/>
            <person name="Guo B."/>
            <person name="Wei J."/>
            <person name="Xu J."/>
            <person name="St-Pierre B."/>
            <person name="Chen S."/>
            <person name="Sun C."/>
        </authorList>
    </citation>
    <scope>NUCLEOTIDE SEQUENCE [LARGE SCALE GENOMIC DNA]</scope>
</reference>
<proteinExistence type="predicted"/>
<name>A0ACB9ZZ91_CATRO</name>
<dbReference type="EMBL" id="CM044707">
    <property type="protein sequence ID" value="KAI5652463.1"/>
    <property type="molecule type" value="Genomic_DNA"/>
</dbReference>
<evidence type="ECO:0000313" key="1">
    <source>
        <dbReference type="EMBL" id="KAI5652463.1"/>
    </source>
</evidence>
<sequence>MPRRDITINFQNKRKIFGGKLHHNHKETSISSSSNSLPLSIEFSFKELKLFLNAHMSHEDSSQSYTFLEYPLMLGDTTRDHSCANSLYDSRMNDYNSYVDNVDSFVIGVENKEEHMLGVFENKGKSLEKELFNLQEETTMSFSLNPSSVCPPKVKTIKGSRNGIKWNKNDENRIVGKKICTYLAWQVAYYHRISRSVQDLLSWIQELKTLIPYFDLQLGDSRDDLRRYSELQFAAPRIQS</sequence>
<organism evidence="1 2">
    <name type="scientific">Catharanthus roseus</name>
    <name type="common">Madagascar periwinkle</name>
    <name type="synonym">Vinca rosea</name>
    <dbReference type="NCBI Taxonomy" id="4058"/>
    <lineage>
        <taxon>Eukaryota</taxon>
        <taxon>Viridiplantae</taxon>
        <taxon>Streptophyta</taxon>
        <taxon>Embryophyta</taxon>
        <taxon>Tracheophyta</taxon>
        <taxon>Spermatophyta</taxon>
        <taxon>Magnoliopsida</taxon>
        <taxon>eudicotyledons</taxon>
        <taxon>Gunneridae</taxon>
        <taxon>Pentapetalae</taxon>
        <taxon>asterids</taxon>
        <taxon>lamiids</taxon>
        <taxon>Gentianales</taxon>
        <taxon>Apocynaceae</taxon>
        <taxon>Rauvolfioideae</taxon>
        <taxon>Vinceae</taxon>
        <taxon>Catharanthinae</taxon>
        <taxon>Catharanthus</taxon>
    </lineage>
</organism>